<sequence>MIWVERDKGKLSSCWILVRHESEKPQVDEKGEPGVRGRSSVCHSRRGERNDAIEGNWLHVKGSANVVLPLLLVGVICVEEEVSAELELELGLEEVDREDSVEIEVDEKQL</sequence>
<dbReference type="Proteomes" id="UP001055072">
    <property type="component" value="Unassembled WGS sequence"/>
</dbReference>
<organism evidence="1 2">
    <name type="scientific">Irpex rosettiformis</name>
    <dbReference type="NCBI Taxonomy" id="378272"/>
    <lineage>
        <taxon>Eukaryota</taxon>
        <taxon>Fungi</taxon>
        <taxon>Dikarya</taxon>
        <taxon>Basidiomycota</taxon>
        <taxon>Agaricomycotina</taxon>
        <taxon>Agaricomycetes</taxon>
        <taxon>Polyporales</taxon>
        <taxon>Irpicaceae</taxon>
        <taxon>Irpex</taxon>
    </lineage>
</organism>
<evidence type="ECO:0000313" key="1">
    <source>
        <dbReference type="EMBL" id="KAI0083825.1"/>
    </source>
</evidence>
<name>A0ACB8TP84_9APHY</name>
<reference evidence="1" key="1">
    <citation type="journal article" date="2021" name="Environ. Microbiol.">
        <title>Gene family expansions and transcriptome signatures uncover fungal adaptations to wood decay.</title>
        <authorList>
            <person name="Hage H."/>
            <person name="Miyauchi S."/>
            <person name="Viragh M."/>
            <person name="Drula E."/>
            <person name="Min B."/>
            <person name="Chaduli D."/>
            <person name="Navarro D."/>
            <person name="Favel A."/>
            <person name="Norest M."/>
            <person name="Lesage-Meessen L."/>
            <person name="Balint B."/>
            <person name="Merenyi Z."/>
            <person name="de Eugenio L."/>
            <person name="Morin E."/>
            <person name="Martinez A.T."/>
            <person name="Baldrian P."/>
            <person name="Stursova M."/>
            <person name="Martinez M.J."/>
            <person name="Novotny C."/>
            <person name="Magnuson J.K."/>
            <person name="Spatafora J.W."/>
            <person name="Maurice S."/>
            <person name="Pangilinan J."/>
            <person name="Andreopoulos W."/>
            <person name="LaButti K."/>
            <person name="Hundley H."/>
            <person name="Na H."/>
            <person name="Kuo A."/>
            <person name="Barry K."/>
            <person name="Lipzen A."/>
            <person name="Henrissat B."/>
            <person name="Riley R."/>
            <person name="Ahrendt S."/>
            <person name="Nagy L.G."/>
            <person name="Grigoriev I.V."/>
            <person name="Martin F."/>
            <person name="Rosso M.N."/>
        </authorList>
    </citation>
    <scope>NUCLEOTIDE SEQUENCE</scope>
    <source>
        <strain evidence="1">CBS 384.51</strain>
    </source>
</reference>
<accession>A0ACB8TP84</accession>
<dbReference type="EMBL" id="MU274952">
    <property type="protein sequence ID" value="KAI0083825.1"/>
    <property type="molecule type" value="Genomic_DNA"/>
</dbReference>
<proteinExistence type="predicted"/>
<gene>
    <name evidence="1" type="ORF">BDY19DRAFT_910299</name>
</gene>
<protein>
    <submittedName>
        <fullName evidence="1">Uncharacterized protein</fullName>
    </submittedName>
</protein>
<comment type="caution">
    <text evidence="1">The sequence shown here is derived from an EMBL/GenBank/DDBJ whole genome shotgun (WGS) entry which is preliminary data.</text>
</comment>
<keyword evidence="2" id="KW-1185">Reference proteome</keyword>
<evidence type="ECO:0000313" key="2">
    <source>
        <dbReference type="Proteomes" id="UP001055072"/>
    </source>
</evidence>